<dbReference type="Proteomes" id="UP000253999">
    <property type="component" value="Unassembled WGS sequence"/>
</dbReference>
<keyword evidence="1" id="KW-1133">Transmembrane helix</keyword>
<dbReference type="Gene3D" id="3.40.50.620">
    <property type="entry name" value="HUPs"/>
    <property type="match status" value="1"/>
</dbReference>
<name>A0A369ZKG2_HAEPH</name>
<keyword evidence="1" id="KW-0812">Transmembrane</keyword>
<organism evidence="3 4">
    <name type="scientific">Haemophilus parahaemolyticus</name>
    <dbReference type="NCBI Taxonomy" id="735"/>
    <lineage>
        <taxon>Bacteria</taxon>
        <taxon>Pseudomonadati</taxon>
        <taxon>Pseudomonadota</taxon>
        <taxon>Gammaproteobacteria</taxon>
        <taxon>Pasteurellales</taxon>
        <taxon>Pasteurellaceae</taxon>
        <taxon>Haemophilus</taxon>
    </lineage>
</organism>
<protein>
    <submittedName>
        <fullName evidence="3">YdcF family protein</fullName>
    </submittedName>
</protein>
<feature type="transmembrane region" description="Helical" evidence="1">
    <location>
        <begin position="40"/>
        <end position="61"/>
    </location>
</feature>
<dbReference type="EMBL" id="QEQD01000001">
    <property type="protein sequence ID" value="RDF05780.1"/>
    <property type="molecule type" value="Genomic_DNA"/>
</dbReference>
<dbReference type="STRING" id="735.B0185_00505"/>
<dbReference type="Pfam" id="PF02698">
    <property type="entry name" value="DUF218"/>
    <property type="match status" value="1"/>
</dbReference>
<evidence type="ECO:0000256" key="1">
    <source>
        <dbReference type="SAM" id="Phobius"/>
    </source>
</evidence>
<feature type="domain" description="DUF218" evidence="2">
    <location>
        <begin position="80"/>
        <end position="242"/>
    </location>
</feature>
<evidence type="ECO:0000313" key="3">
    <source>
        <dbReference type="EMBL" id="RDF05780.1"/>
    </source>
</evidence>
<accession>A0A369ZKG2</accession>
<dbReference type="InterPro" id="IPR014729">
    <property type="entry name" value="Rossmann-like_a/b/a_fold"/>
</dbReference>
<dbReference type="GO" id="GO:0005886">
    <property type="term" value="C:plasma membrane"/>
    <property type="evidence" value="ECO:0007669"/>
    <property type="project" value="TreeGrafter"/>
</dbReference>
<dbReference type="InterPro" id="IPR051599">
    <property type="entry name" value="Cell_Envelope_Assoc"/>
</dbReference>
<dbReference type="RefSeq" id="WP_111312175.1">
    <property type="nucleotide sequence ID" value="NZ_QEQD01000001.1"/>
</dbReference>
<proteinExistence type="predicted"/>
<gene>
    <name evidence="3" type="ORF">DPV98_00445</name>
</gene>
<keyword evidence="1" id="KW-0472">Membrane</keyword>
<evidence type="ECO:0000313" key="4">
    <source>
        <dbReference type="Proteomes" id="UP000253999"/>
    </source>
</evidence>
<evidence type="ECO:0000259" key="2">
    <source>
        <dbReference type="Pfam" id="PF02698"/>
    </source>
</evidence>
<dbReference type="AlphaFoldDB" id="A0A369ZKG2"/>
<dbReference type="CDD" id="cd06259">
    <property type="entry name" value="YdcF-like"/>
    <property type="match status" value="1"/>
</dbReference>
<sequence>MFFYLTKILTAIALPPFNIAVIWIFSLILNRLYYKKISRFLTIFGIAMLYLFSTPFMATMLSNSLIEENKLTLQDYQQAQAIVVLGGGLRDSSELYGNITVTNNELERMRYAAFLHNETGLPILATGRSPNGNSEAKVIAKEFQQFFDVPTKWEESEAKTTKENALYTKQMLEKEGIDKIILVTQNWHMKRAKMLYEQQGFDVLPAGVGYGKTPWEYINFMYFVPQSGAMDNMMQLLKEWLGYLKEK</sequence>
<dbReference type="GO" id="GO:0000270">
    <property type="term" value="P:peptidoglycan metabolic process"/>
    <property type="evidence" value="ECO:0007669"/>
    <property type="project" value="TreeGrafter"/>
</dbReference>
<dbReference type="GO" id="GO:0043164">
    <property type="term" value="P:Gram-negative-bacterium-type cell wall biogenesis"/>
    <property type="evidence" value="ECO:0007669"/>
    <property type="project" value="TreeGrafter"/>
</dbReference>
<comment type="caution">
    <text evidence="3">The sequence shown here is derived from an EMBL/GenBank/DDBJ whole genome shotgun (WGS) entry which is preliminary data.</text>
</comment>
<dbReference type="InterPro" id="IPR003848">
    <property type="entry name" value="DUF218"/>
</dbReference>
<dbReference type="PANTHER" id="PTHR30336:SF4">
    <property type="entry name" value="ENVELOPE BIOGENESIS FACTOR ELYC"/>
    <property type="match status" value="1"/>
</dbReference>
<reference evidence="3 4" key="1">
    <citation type="submission" date="2018-05" db="EMBL/GenBank/DDBJ databases">
        <title>Draft Genome Sequences for a Diverse set of 7 Haemophilus Species.</title>
        <authorList>
            <person name="Nichols M."/>
            <person name="Topaz N."/>
            <person name="Wang X."/>
            <person name="Wang X."/>
            <person name="Boxrud D."/>
        </authorList>
    </citation>
    <scope>NUCLEOTIDE SEQUENCE [LARGE SCALE GENOMIC DNA]</scope>
    <source>
        <strain evidence="3 4">C2010039593</strain>
    </source>
</reference>
<feature type="transmembrane region" description="Helical" evidence="1">
    <location>
        <begin position="12"/>
        <end position="33"/>
    </location>
</feature>
<dbReference type="PANTHER" id="PTHR30336">
    <property type="entry name" value="INNER MEMBRANE PROTEIN, PROBABLE PERMEASE"/>
    <property type="match status" value="1"/>
</dbReference>